<sequence>MKVDLMVTFFVCPKCGDNMHLCEIKGSMDGFEWQCRKQGKVNAHDVCKSIRKRSWFSHLSICDILRITRCCFLKMGNESVIQEVKVHEHAVVDWFMFAENCAR</sequence>
<name>A0A087TE03_STEMI</name>
<dbReference type="EMBL" id="KK114790">
    <property type="protein sequence ID" value="KFM63342.1"/>
    <property type="molecule type" value="Genomic_DNA"/>
</dbReference>
<feature type="non-terminal residue" evidence="1">
    <location>
        <position position="103"/>
    </location>
</feature>
<proteinExistence type="predicted"/>
<dbReference type="Proteomes" id="UP000054359">
    <property type="component" value="Unassembled WGS sequence"/>
</dbReference>
<dbReference type="OrthoDB" id="10533642at2759"/>
<protein>
    <submittedName>
        <fullName evidence="1">Uncharacterized protein</fullName>
    </submittedName>
</protein>
<evidence type="ECO:0000313" key="2">
    <source>
        <dbReference type="Proteomes" id="UP000054359"/>
    </source>
</evidence>
<organism evidence="1 2">
    <name type="scientific">Stegodyphus mimosarum</name>
    <name type="common">African social velvet spider</name>
    <dbReference type="NCBI Taxonomy" id="407821"/>
    <lineage>
        <taxon>Eukaryota</taxon>
        <taxon>Metazoa</taxon>
        <taxon>Ecdysozoa</taxon>
        <taxon>Arthropoda</taxon>
        <taxon>Chelicerata</taxon>
        <taxon>Arachnida</taxon>
        <taxon>Araneae</taxon>
        <taxon>Araneomorphae</taxon>
        <taxon>Entelegynae</taxon>
        <taxon>Eresoidea</taxon>
        <taxon>Eresidae</taxon>
        <taxon>Stegodyphus</taxon>
    </lineage>
</organism>
<accession>A0A087TE03</accession>
<gene>
    <name evidence="1" type="ORF">X975_21443</name>
</gene>
<keyword evidence="2" id="KW-1185">Reference proteome</keyword>
<reference evidence="1 2" key="1">
    <citation type="submission" date="2013-11" db="EMBL/GenBank/DDBJ databases">
        <title>Genome sequencing of Stegodyphus mimosarum.</title>
        <authorList>
            <person name="Bechsgaard J."/>
        </authorList>
    </citation>
    <scope>NUCLEOTIDE SEQUENCE [LARGE SCALE GENOMIC DNA]</scope>
</reference>
<evidence type="ECO:0000313" key="1">
    <source>
        <dbReference type="EMBL" id="KFM63342.1"/>
    </source>
</evidence>
<dbReference type="AlphaFoldDB" id="A0A087TE03"/>